<evidence type="ECO:0000256" key="4">
    <source>
        <dbReference type="ARBA" id="ARBA00022989"/>
    </source>
</evidence>
<name>A0A1F4SMN8_UNCSA</name>
<dbReference type="GO" id="GO:0016020">
    <property type="term" value="C:membrane"/>
    <property type="evidence" value="ECO:0007669"/>
    <property type="project" value="UniProtKB-SubCell"/>
</dbReference>
<evidence type="ECO:0000313" key="7">
    <source>
        <dbReference type="EMBL" id="OGC21708.1"/>
    </source>
</evidence>
<evidence type="ECO:0000256" key="6">
    <source>
        <dbReference type="RuleBase" id="RU365102"/>
    </source>
</evidence>
<proteinExistence type="inferred from homology"/>
<sequence length="190" mass="20776">MNLLPFITSFFIISAAELGDKTQLLILGLATKYNPIKVIAAVSLASGTLMAIAVVFGGIVNQFIPDVYLQIIAGLLFIGFGVWTLYEKGKEEEEILLDRGNKNEFLIVFSAFFIAELGDKTQIATLALSAQYGAPFKVWLGATLGMIFINALALIVGIYLKKFIPEEKIKVFGGIIFVVFGVLTLMQLLF</sequence>
<comment type="caution">
    <text evidence="6">Lacks conserved residue(s) required for the propagation of feature annotation.</text>
</comment>
<dbReference type="PANTHER" id="PTHR12608:SF1">
    <property type="entry name" value="TRANSMEMBRANE PROTEIN 165"/>
    <property type="match status" value="1"/>
</dbReference>
<accession>A0A1F4SMN8</accession>
<dbReference type="PANTHER" id="PTHR12608">
    <property type="entry name" value="TRANSMEMBRANE PROTEIN HTP-1 RELATED"/>
    <property type="match status" value="1"/>
</dbReference>
<feature type="transmembrane region" description="Helical" evidence="6">
    <location>
        <begin position="138"/>
        <end position="159"/>
    </location>
</feature>
<dbReference type="InterPro" id="IPR001727">
    <property type="entry name" value="GDT1-like"/>
</dbReference>
<evidence type="ECO:0000256" key="3">
    <source>
        <dbReference type="ARBA" id="ARBA00022692"/>
    </source>
</evidence>
<dbReference type="AlphaFoldDB" id="A0A1F4SMN8"/>
<dbReference type="EMBL" id="MEUB01000036">
    <property type="protein sequence ID" value="OGC21708.1"/>
    <property type="molecule type" value="Genomic_DNA"/>
</dbReference>
<reference evidence="7 8" key="1">
    <citation type="journal article" date="2016" name="Nat. Commun.">
        <title>Thousands of microbial genomes shed light on interconnected biogeochemical processes in an aquifer system.</title>
        <authorList>
            <person name="Anantharaman K."/>
            <person name="Brown C.T."/>
            <person name="Hug L.A."/>
            <person name="Sharon I."/>
            <person name="Castelle C.J."/>
            <person name="Probst A.J."/>
            <person name="Thomas B.C."/>
            <person name="Singh A."/>
            <person name="Wilkins M.J."/>
            <person name="Karaoz U."/>
            <person name="Brodie E.L."/>
            <person name="Williams K.H."/>
            <person name="Hubbard S.S."/>
            <person name="Banfield J.F."/>
        </authorList>
    </citation>
    <scope>NUCLEOTIDE SEQUENCE [LARGE SCALE GENOMIC DNA]</scope>
</reference>
<organism evidence="7 8">
    <name type="scientific">candidate division WOR-1 bacterium RIFOXYB2_FULL_37_13</name>
    <dbReference type="NCBI Taxonomy" id="1802579"/>
    <lineage>
        <taxon>Bacteria</taxon>
        <taxon>Bacillati</taxon>
        <taxon>Saganbacteria</taxon>
    </lineage>
</organism>
<feature type="transmembrane region" description="Helical" evidence="6">
    <location>
        <begin position="39"/>
        <end position="60"/>
    </location>
</feature>
<feature type="transmembrane region" description="Helical" evidence="6">
    <location>
        <begin position="171"/>
        <end position="189"/>
    </location>
</feature>
<keyword evidence="4 6" id="KW-1133">Transmembrane helix</keyword>
<gene>
    <name evidence="7" type="ORF">A2310_00170</name>
</gene>
<comment type="caution">
    <text evidence="7">The sequence shown here is derived from an EMBL/GenBank/DDBJ whole genome shotgun (WGS) entry which is preliminary data.</text>
</comment>
<feature type="transmembrane region" description="Helical" evidence="6">
    <location>
        <begin position="67"/>
        <end position="86"/>
    </location>
</feature>
<evidence type="ECO:0000256" key="2">
    <source>
        <dbReference type="ARBA" id="ARBA00009190"/>
    </source>
</evidence>
<keyword evidence="3 6" id="KW-0812">Transmembrane</keyword>
<evidence type="ECO:0000256" key="1">
    <source>
        <dbReference type="ARBA" id="ARBA00004141"/>
    </source>
</evidence>
<dbReference type="Pfam" id="PF01169">
    <property type="entry name" value="GDT1"/>
    <property type="match status" value="2"/>
</dbReference>
<keyword evidence="5 6" id="KW-0472">Membrane</keyword>
<dbReference type="GO" id="GO:0046873">
    <property type="term" value="F:metal ion transmembrane transporter activity"/>
    <property type="evidence" value="ECO:0007669"/>
    <property type="project" value="InterPro"/>
</dbReference>
<dbReference type="STRING" id="1802579.A2310_00170"/>
<evidence type="ECO:0000313" key="8">
    <source>
        <dbReference type="Proteomes" id="UP000178417"/>
    </source>
</evidence>
<comment type="subcellular location">
    <subcellularLocation>
        <location evidence="1 6">Membrane</location>
        <topology evidence="1 6">Multi-pass membrane protein</topology>
    </subcellularLocation>
</comment>
<dbReference type="Proteomes" id="UP000178417">
    <property type="component" value="Unassembled WGS sequence"/>
</dbReference>
<protein>
    <recommendedName>
        <fullName evidence="6">GDT1 family protein</fullName>
    </recommendedName>
</protein>
<evidence type="ECO:0000256" key="5">
    <source>
        <dbReference type="ARBA" id="ARBA00023136"/>
    </source>
</evidence>
<comment type="similarity">
    <text evidence="2 6">Belongs to the GDT1 family.</text>
</comment>